<dbReference type="EMBL" id="AJYA01000002">
    <property type="protein sequence ID" value="EIM78708.1"/>
    <property type="molecule type" value="Genomic_DNA"/>
</dbReference>
<gene>
    <name evidence="1" type="ORF">A3SI_01461</name>
</gene>
<name>I5CA56_9BACT</name>
<protein>
    <submittedName>
        <fullName evidence="1">Uncharacterized protein</fullName>
    </submittedName>
</protein>
<reference evidence="1 2" key="1">
    <citation type="submission" date="2012-05" db="EMBL/GenBank/DDBJ databases">
        <title>Genome sequence of Nitritalea halalkaliphila LW7.</title>
        <authorList>
            <person name="Jangir P.K."/>
            <person name="Singh A."/>
            <person name="Shivaji S."/>
            <person name="Sharma R."/>
        </authorList>
    </citation>
    <scope>NUCLEOTIDE SEQUENCE [LARGE SCALE GENOMIC DNA]</scope>
    <source>
        <strain evidence="1 2">LW7</strain>
    </source>
</reference>
<comment type="caution">
    <text evidence="1">The sequence shown here is derived from an EMBL/GenBank/DDBJ whole genome shotgun (WGS) entry which is preliminary data.</text>
</comment>
<dbReference type="Proteomes" id="UP000005551">
    <property type="component" value="Unassembled WGS sequence"/>
</dbReference>
<evidence type="ECO:0000313" key="2">
    <source>
        <dbReference type="Proteomes" id="UP000005551"/>
    </source>
</evidence>
<keyword evidence="2" id="KW-1185">Reference proteome</keyword>
<dbReference type="AlphaFoldDB" id="I5CA56"/>
<proteinExistence type="predicted"/>
<organism evidence="1 2">
    <name type="scientific">Nitritalea halalkaliphila LW7</name>
    <dbReference type="NCBI Taxonomy" id="1189621"/>
    <lineage>
        <taxon>Bacteria</taxon>
        <taxon>Pseudomonadati</taxon>
        <taxon>Bacteroidota</taxon>
        <taxon>Cytophagia</taxon>
        <taxon>Cytophagales</taxon>
        <taxon>Cyclobacteriaceae</taxon>
        <taxon>Nitritalea</taxon>
    </lineage>
</organism>
<sequence length="92" mass="11064">MFFKNFMMVYTLLTGRKEYVFVCKRKYDVYKLKIFSIKSLHLCFFKKILYMIFNPVNMKNLSLKHQLIVFGLFVIVLDLQAQQLVDEQSLPL</sequence>
<evidence type="ECO:0000313" key="1">
    <source>
        <dbReference type="EMBL" id="EIM78708.1"/>
    </source>
</evidence>
<accession>I5CA56</accession>
<dbReference type="STRING" id="1189621.A3SI_01461"/>